<keyword evidence="4" id="KW-0067">ATP-binding</keyword>
<dbReference type="InterPro" id="IPR001650">
    <property type="entry name" value="Helicase_C-like"/>
</dbReference>
<dbReference type="PROSITE" id="PS51192">
    <property type="entry name" value="HELICASE_ATP_BIND_1"/>
    <property type="match status" value="1"/>
</dbReference>
<feature type="compositionally biased region" description="Low complexity" evidence="5">
    <location>
        <begin position="1"/>
        <end position="14"/>
    </location>
</feature>
<dbReference type="Pfam" id="PF00270">
    <property type="entry name" value="DEAD"/>
    <property type="match status" value="1"/>
</dbReference>
<dbReference type="PROSITE" id="PS00690">
    <property type="entry name" value="DEAH_ATP_HELICASE"/>
    <property type="match status" value="1"/>
</dbReference>
<dbReference type="Pfam" id="PF00271">
    <property type="entry name" value="Helicase_C"/>
    <property type="match status" value="1"/>
</dbReference>
<keyword evidence="3" id="KW-0378">Hydrolase</keyword>
<dbReference type="InterPro" id="IPR011545">
    <property type="entry name" value="DEAD/DEAH_box_helicase_dom"/>
</dbReference>
<dbReference type="Pfam" id="PF04408">
    <property type="entry name" value="WHD_HA2"/>
    <property type="match status" value="1"/>
</dbReference>
<gene>
    <name evidence="8" type="ORF">RB653_007276</name>
</gene>
<accession>A0AAN7U0Y0</accession>
<dbReference type="EC" id="3.6.4.13" evidence="1"/>
<dbReference type="InterPro" id="IPR048333">
    <property type="entry name" value="HA2_WH"/>
</dbReference>
<keyword evidence="2" id="KW-0547">Nucleotide-binding</keyword>
<evidence type="ECO:0000256" key="3">
    <source>
        <dbReference type="ARBA" id="ARBA00022801"/>
    </source>
</evidence>
<dbReference type="GO" id="GO:0003723">
    <property type="term" value="F:RNA binding"/>
    <property type="evidence" value="ECO:0007669"/>
    <property type="project" value="TreeGrafter"/>
</dbReference>
<dbReference type="PROSITE" id="PS51194">
    <property type="entry name" value="HELICASE_CTER"/>
    <property type="match status" value="1"/>
</dbReference>
<evidence type="ECO:0000259" key="7">
    <source>
        <dbReference type="PROSITE" id="PS51194"/>
    </source>
</evidence>
<reference evidence="8 9" key="1">
    <citation type="submission" date="2023-11" db="EMBL/GenBank/DDBJ databases">
        <title>Dfirmibasis_genome.</title>
        <authorList>
            <person name="Edelbroek B."/>
            <person name="Kjellin J."/>
            <person name="Jerlstrom-Hultqvist J."/>
            <person name="Soderbom F."/>
        </authorList>
    </citation>
    <scope>NUCLEOTIDE SEQUENCE [LARGE SCALE GENOMIC DNA]</scope>
    <source>
        <strain evidence="8 9">TNS-C-14</strain>
    </source>
</reference>
<evidence type="ECO:0000313" key="8">
    <source>
        <dbReference type="EMBL" id="KAK5576135.1"/>
    </source>
</evidence>
<dbReference type="InterPro" id="IPR014001">
    <property type="entry name" value="Helicase_ATP-bd"/>
</dbReference>
<dbReference type="GO" id="GO:0016787">
    <property type="term" value="F:hydrolase activity"/>
    <property type="evidence" value="ECO:0007669"/>
    <property type="project" value="UniProtKB-KW"/>
</dbReference>
<dbReference type="GO" id="GO:0003724">
    <property type="term" value="F:RNA helicase activity"/>
    <property type="evidence" value="ECO:0007669"/>
    <property type="project" value="UniProtKB-EC"/>
</dbReference>
<dbReference type="CDD" id="cd18791">
    <property type="entry name" value="SF2_C_RHA"/>
    <property type="match status" value="1"/>
</dbReference>
<name>A0AAN7U0Y0_9MYCE</name>
<dbReference type="Pfam" id="PF07717">
    <property type="entry name" value="OB_NTP_bind"/>
    <property type="match status" value="1"/>
</dbReference>
<dbReference type="SMART" id="SM00490">
    <property type="entry name" value="HELICc"/>
    <property type="match status" value="1"/>
</dbReference>
<evidence type="ECO:0000256" key="4">
    <source>
        <dbReference type="ARBA" id="ARBA00022840"/>
    </source>
</evidence>
<dbReference type="InterPro" id="IPR002464">
    <property type="entry name" value="DNA/RNA_helicase_DEAH_CS"/>
</dbReference>
<dbReference type="Pfam" id="PF21010">
    <property type="entry name" value="HA2_C"/>
    <property type="match status" value="1"/>
</dbReference>
<organism evidence="8 9">
    <name type="scientific">Dictyostelium firmibasis</name>
    <dbReference type="NCBI Taxonomy" id="79012"/>
    <lineage>
        <taxon>Eukaryota</taxon>
        <taxon>Amoebozoa</taxon>
        <taxon>Evosea</taxon>
        <taxon>Eumycetozoa</taxon>
        <taxon>Dictyostelia</taxon>
        <taxon>Dictyosteliales</taxon>
        <taxon>Dictyosteliaceae</taxon>
        <taxon>Dictyostelium</taxon>
    </lineage>
</organism>
<sequence length="710" mass="80608">MTTNNQANSNNTTTLFDKDSSSSSSSFGNENFIYNSNQKLTIQQQRISLPIYQNRKHILYLLEKYSTLVIIGNTGCGKSTQIPQYLFESGWADGFRTVLCTQPRRVAAISLAERVAQELGEQQVGKTVGYSVRFDEKISDIETRIKYMTDGMLIREMMLDPLLLKYSVIMIDEAHERSLQTDILMGLLKKVQKKRNSSGENNNNNNDTLKLIVSSATLNAQDFFNFFNYNQTNDKSKDTSTILSIEGRTYPVDIHYLEEPTSNYIQQTLQTIIDIHLTQPPGDILVFLTGQEEIERMIQTLDDKFELQRQQQQDNKNKQMMKYLLLPMYSGLSINKQIKVFESVGDSKKIRKIIIATNIAETSITIDGVVYVVDCGFVKIKSYDSISGLESLVIVPTSKSSANQRSGRAGRNRAGKCYRLYTESTYDTLLPDQTIPEIQRSNLTTTILQLKALGIDNILNFDFISQPPSGSLIRGLEVLYGLGALDDNGRLTNPTGMIMAEFPTDPTFSKMIVQSSSTGFNCSEECITITAMLNIQGLFTNQNHKSRKHLLVKEGDHITLLNIFNSFISNNPNSSHWCHQHQINYKAMQRVLQVRKQLLAYANKYSIKVISCFDDPNISPKNCSSLVRKAIVSGFFTNAAQLQPDGSYQTIREKHKLWLHPTSVLCLSNSPQWVIFNEVTITTKEYMKDVISIEPNWLYEIAPHYYKFKK</sequence>
<dbReference type="SMART" id="SM00487">
    <property type="entry name" value="DEXDc"/>
    <property type="match status" value="1"/>
</dbReference>
<evidence type="ECO:0000259" key="6">
    <source>
        <dbReference type="PROSITE" id="PS51192"/>
    </source>
</evidence>
<dbReference type="CDD" id="cd17980">
    <property type="entry name" value="DEXHc_DHX35"/>
    <property type="match status" value="1"/>
</dbReference>
<comment type="caution">
    <text evidence="8">The sequence shown here is derived from an EMBL/GenBank/DDBJ whole genome shotgun (WGS) entry which is preliminary data.</text>
</comment>
<dbReference type="Gene3D" id="3.40.50.300">
    <property type="entry name" value="P-loop containing nucleotide triphosphate hydrolases"/>
    <property type="match status" value="2"/>
</dbReference>
<dbReference type="EMBL" id="JAVFKY010000005">
    <property type="protein sequence ID" value="KAK5576135.1"/>
    <property type="molecule type" value="Genomic_DNA"/>
</dbReference>
<dbReference type="InterPro" id="IPR007502">
    <property type="entry name" value="Helicase-assoc_dom"/>
</dbReference>
<keyword evidence="9" id="KW-1185">Reference proteome</keyword>
<feature type="region of interest" description="Disordered" evidence="5">
    <location>
        <begin position="1"/>
        <end position="24"/>
    </location>
</feature>
<dbReference type="SMART" id="SM00847">
    <property type="entry name" value="HA2"/>
    <property type="match status" value="1"/>
</dbReference>
<evidence type="ECO:0000256" key="5">
    <source>
        <dbReference type="SAM" id="MobiDB-lite"/>
    </source>
</evidence>
<protein>
    <recommendedName>
        <fullName evidence="1">RNA helicase</fullName>
        <ecNumber evidence="1">3.6.4.13</ecNumber>
    </recommendedName>
</protein>
<dbReference type="PANTHER" id="PTHR18934:SF136">
    <property type="entry name" value="ATP-DEPENDENT RNA HELICASE DHX35-RELATED"/>
    <property type="match status" value="1"/>
</dbReference>
<evidence type="ECO:0000256" key="2">
    <source>
        <dbReference type="ARBA" id="ARBA00022741"/>
    </source>
</evidence>
<evidence type="ECO:0000313" key="9">
    <source>
        <dbReference type="Proteomes" id="UP001344447"/>
    </source>
</evidence>
<feature type="domain" description="Helicase C-terminal" evidence="7">
    <location>
        <begin position="267"/>
        <end position="454"/>
    </location>
</feature>
<dbReference type="FunFam" id="3.40.50.300:FF:002204">
    <property type="entry name" value="Uncharacterized protein, isoform C"/>
    <property type="match status" value="1"/>
</dbReference>
<dbReference type="InterPro" id="IPR011709">
    <property type="entry name" value="DEAD-box_helicase_OB_fold"/>
</dbReference>
<dbReference type="Gene3D" id="1.20.120.1080">
    <property type="match status" value="1"/>
</dbReference>
<proteinExistence type="predicted"/>
<dbReference type="SUPFAM" id="SSF52540">
    <property type="entry name" value="P-loop containing nucleoside triphosphate hydrolases"/>
    <property type="match status" value="1"/>
</dbReference>
<feature type="domain" description="Helicase ATP-binding" evidence="6">
    <location>
        <begin position="59"/>
        <end position="236"/>
    </location>
</feature>
<dbReference type="PANTHER" id="PTHR18934">
    <property type="entry name" value="ATP-DEPENDENT RNA HELICASE"/>
    <property type="match status" value="1"/>
</dbReference>
<dbReference type="AlphaFoldDB" id="A0AAN7U0Y0"/>
<dbReference type="InterPro" id="IPR027417">
    <property type="entry name" value="P-loop_NTPase"/>
</dbReference>
<dbReference type="GO" id="GO:0005524">
    <property type="term" value="F:ATP binding"/>
    <property type="evidence" value="ECO:0007669"/>
    <property type="project" value="UniProtKB-KW"/>
</dbReference>
<dbReference type="Proteomes" id="UP001344447">
    <property type="component" value="Unassembled WGS sequence"/>
</dbReference>
<evidence type="ECO:0000256" key="1">
    <source>
        <dbReference type="ARBA" id="ARBA00012552"/>
    </source>
</evidence>
<dbReference type="FunFam" id="3.40.50.300:FF:000767">
    <property type="entry name" value="Putative ATP-dependent RNA helicase DHX35"/>
    <property type="match status" value="1"/>
</dbReference>